<dbReference type="Proteomes" id="UP000052020">
    <property type="component" value="Unassembled WGS sequence"/>
</dbReference>
<dbReference type="InterPro" id="IPR027417">
    <property type="entry name" value="P-loop_NTPase"/>
</dbReference>
<dbReference type="Gene3D" id="3.40.50.10050">
    <property type="entry name" value="Translation initiation factor IF- 2, domain 3"/>
    <property type="match status" value="1"/>
</dbReference>
<dbReference type="SUPFAM" id="SSF52156">
    <property type="entry name" value="Initiation factor IF2/eIF5b, domain 3"/>
    <property type="match status" value="1"/>
</dbReference>
<dbReference type="Gene3D" id="3.40.50.300">
    <property type="entry name" value="P-loop containing nucleotide triphosphate hydrolases"/>
    <property type="match status" value="1"/>
</dbReference>
<dbReference type="InterPro" id="IPR000178">
    <property type="entry name" value="TF_IF2_bacterial-like"/>
</dbReference>
<keyword evidence="6 7" id="KW-0342">GTP-binding</keyword>
<keyword evidence="3 7" id="KW-0396">Initiation factor</keyword>
<reference evidence="10 11" key="1">
    <citation type="journal article" date="2015" name="Microbiome">
        <title>Genomic resolution of linkages in carbon, nitrogen, and sulfur cycling among widespread estuary sediment bacteria.</title>
        <authorList>
            <person name="Baker B.J."/>
            <person name="Lazar C.S."/>
            <person name="Teske A.P."/>
            <person name="Dick G.J."/>
        </authorList>
    </citation>
    <scope>NUCLEOTIDE SEQUENCE [LARGE SCALE GENOMIC DNA]</scope>
    <source>
        <strain evidence="10">DG_56</strain>
    </source>
</reference>
<evidence type="ECO:0000256" key="2">
    <source>
        <dbReference type="ARBA" id="ARBA00020675"/>
    </source>
</evidence>
<evidence type="ECO:0000256" key="6">
    <source>
        <dbReference type="ARBA" id="ARBA00023134"/>
    </source>
</evidence>
<evidence type="ECO:0000256" key="1">
    <source>
        <dbReference type="ARBA" id="ARBA00007733"/>
    </source>
</evidence>
<dbReference type="PATRIC" id="fig|1704032.3.peg.41"/>
<dbReference type="GO" id="GO:0003924">
    <property type="term" value="F:GTPase activity"/>
    <property type="evidence" value="ECO:0007669"/>
    <property type="project" value="UniProtKB-UniRule"/>
</dbReference>
<comment type="caution">
    <text evidence="10">The sequence shown here is derived from an EMBL/GenBank/DDBJ whole genome shotgun (WGS) entry which is preliminary data.</text>
</comment>
<dbReference type="PROSITE" id="PS51722">
    <property type="entry name" value="G_TR_2"/>
    <property type="match status" value="1"/>
</dbReference>
<dbReference type="FunFam" id="3.40.50.10050:FF:000001">
    <property type="entry name" value="Translation initiation factor IF-2"/>
    <property type="match status" value="1"/>
</dbReference>
<evidence type="ECO:0000256" key="7">
    <source>
        <dbReference type="HAMAP-Rule" id="MF_00100"/>
    </source>
</evidence>
<evidence type="ECO:0000256" key="8">
    <source>
        <dbReference type="RuleBase" id="RU000644"/>
    </source>
</evidence>
<dbReference type="InterPro" id="IPR023115">
    <property type="entry name" value="TIF_IF2_dom3"/>
</dbReference>
<evidence type="ECO:0000259" key="9">
    <source>
        <dbReference type="PROSITE" id="PS51722"/>
    </source>
</evidence>
<feature type="region of interest" description="G-domain" evidence="7">
    <location>
        <begin position="146"/>
        <end position="294"/>
    </location>
</feature>
<sequence length="645" mass="69490">MTARDLRQTLNELGIEVKSASSSLDEETAQTVRELFTKQAVVPAEKVAVPARISVRDLADRLHTDASSVVQALVQLGVMVTANEEVDFGAAEQIAHRFNVVVVPEEEEPTETAAAPPAAEAGAVAAEAAPAAEEVAPAVLAPPRPPVVTIMGHVDHGKTTVLDFIRHTNVTEQELGGITQHIGAYQLVRNGRRITFIDTPGHEAFTAMRARGAQVTDVAVIVVAADDGVMSQTIEAIDHARAAEVPIIIAINKIDLATADQDRVKHQLVELNLVPEEFGGDTICVPISAKTGEGIDNLIEMILLVADLQELTAERDKLARGAIVEAKLDKRRGPVATVLVQEGTLRRGDATVAGVTSGKVRAMTDDRGEGVAFAGPSSPVQIMGLSSVPAAGDILEVVPNERTAKQIAEQRQLEQRQRELRPSAGRVTLQDFYEKMQEGETKDLNIVLKCDVQGSIEALQKSLEQLHHEEVQVRVIHAGVGDISQSDVMLASASNAIIIGFNVRIEPQGRHAAQDEHIDIRVYQVIYDVINDVKAAMLGMLEPVYEEVVLGRAEVRATFSISRVGIVAGCMVTEGRIVRGASVRVLRDGEVVHAGSVDSLRHLKEDVNQIAQGSECGIGVAGFQEWQEGDIIEAFQEQEVRRETL</sequence>
<dbReference type="InterPro" id="IPR005225">
    <property type="entry name" value="Small_GTP-bd"/>
</dbReference>
<dbReference type="Pfam" id="PF11987">
    <property type="entry name" value="IF-2"/>
    <property type="match status" value="1"/>
</dbReference>
<feature type="binding site" evidence="7">
    <location>
        <begin position="198"/>
        <end position="202"/>
    </location>
    <ligand>
        <name>GTP</name>
        <dbReference type="ChEBI" id="CHEBI:37565"/>
    </ligand>
</feature>
<comment type="similarity">
    <text evidence="1 7 8">Belongs to the TRAFAC class translation factor GTPase superfamily. Classic translation factor GTPase family. IF-2 subfamily.</text>
</comment>
<dbReference type="GO" id="GO:0003743">
    <property type="term" value="F:translation initiation factor activity"/>
    <property type="evidence" value="ECO:0007669"/>
    <property type="project" value="UniProtKB-UniRule"/>
</dbReference>
<dbReference type="SUPFAM" id="SSF52540">
    <property type="entry name" value="P-loop containing nucleoside triphosphate hydrolases"/>
    <property type="match status" value="1"/>
</dbReference>
<dbReference type="CDD" id="cd03702">
    <property type="entry name" value="IF2_mtIF2_II"/>
    <property type="match status" value="1"/>
</dbReference>
<dbReference type="FunFam" id="3.40.50.300:FF:000019">
    <property type="entry name" value="Translation initiation factor IF-2"/>
    <property type="match status" value="1"/>
</dbReference>
<evidence type="ECO:0000313" key="11">
    <source>
        <dbReference type="Proteomes" id="UP000052020"/>
    </source>
</evidence>
<dbReference type="FunFam" id="2.40.30.10:FF:000007">
    <property type="entry name" value="Translation initiation factor IF-2"/>
    <property type="match status" value="1"/>
</dbReference>
<dbReference type="NCBIfam" id="TIGR00231">
    <property type="entry name" value="small_GTP"/>
    <property type="match status" value="1"/>
</dbReference>
<dbReference type="InterPro" id="IPR015760">
    <property type="entry name" value="TIF_IF2"/>
</dbReference>
<feature type="binding site" evidence="7">
    <location>
        <begin position="152"/>
        <end position="159"/>
    </location>
    <ligand>
        <name>GTP</name>
        <dbReference type="ChEBI" id="CHEBI:37565"/>
    </ligand>
</feature>
<dbReference type="Gene3D" id="2.40.30.10">
    <property type="entry name" value="Translation factors"/>
    <property type="match status" value="2"/>
</dbReference>
<dbReference type="Pfam" id="PF00009">
    <property type="entry name" value="GTP_EFTU"/>
    <property type="match status" value="1"/>
</dbReference>
<keyword evidence="5 7" id="KW-0648">Protein biosynthesis</keyword>
<comment type="function">
    <text evidence="7 8">One of the essential components for the initiation of protein synthesis. Protects formylmethionyl-tRNA from spontaneous hydrolysis and promotes its binding to the 30S ribosomal subunits. Also involved in the hydrolysis of GTP during the formation of the 70S ribosomal complex.</text>
</comment>
<proteinExistence type="inferred from homology"/>
<feature type="domain" description="Tr-type G" evidence="9">
    <location>
        <begin position="143"/>
        <end position="312"/>
    </location>
</feature>
<dbReference type="NCBIfam" id="TIGR00487">
    <property type="entry name" value="IF-2"/>
    <property type="match status" value="1"/>
</dbReference>
<dbReference type="GO" id="GO:0005829">
    <property type="term" value="C:cytosol"/>
    <property type="evidence" value="ECO:0007669"/>
    <property type="project" value="TreeGrafter"/>
</dbReference>
<dbReference type="PANTHER" id="PTHR43381:SF5">
    <property type="entry name" value="TR-TYPE G DOMAIN-CONTAINING PROTEIN"/>
    <property type="match status" value="1"/>
</dbReference>
<dbReference type="FunFam" id="2.40.30.10:FF:000008">
    <property type="entry name" value="Translation initiation factor IF-2"/>
    <property type="match status" value="1"/>
</dbReference>
<comment type="subcellular location">
    <subcellularLocation>
        <location evidence="7">Cytoplasm</location>
    </subcellularLocation>
</comment>
<dbReference type="GO" id="GO:0005525">
    <property type="term" value="F:GTP binding"/>
    <property type="evidence" value="ECO:0007669"/>
    <property type="project" value="UniProtKB-KW"/>
</dbReference>
<dbReference type="CDD" id="cd03692">
    <property type="entry name" value="mtIF2_IVc"/>
    <property type="match status" value="1"/>
</dbReference>
<evidence type="ECO:0000256" key="5">
    <source>
        <dbReference type="ARBA" id="ARBA00022917"/>
    </source>
</evidence>
<feature type="binding site" evidence="7">
    <location>
        <begin position="252"/>
        <end position="255"/>
    </location>
    <ligand>
        <name>GTP</name>
        <dbReference type="ChEBI" id="CHEBI:37565"/>
    </ligand>
</feature>
<dbReference type="EMBL" id="LIZY01000024">
    <property type="protein sequence ID" value="KPJ64492.1"/>
    <property type="molecule type" value="Genomic_DNA"/>
</dbReference>
<dbReference type="InterPro" id="IPR044145">
    <property type="entry name" value="IF2_II"/>
</dbReference>
<dbReference type="PANTHER" id="PTHR43381">
    <property type="entry name" value="TRANSLATION INITIATION FACTOR IF-2-RELATED"/>
    <property type="match status" value="1"/>
</dbReference>
<dbReference type="InterPro" id="IPR000795">
    <property type="entry name" value="T_Tr_GTP-bd_dom"/>
</dbReference>
<dbReference type="CDD" id="cd01887">
    <property type="entry name" value="IF2_eIF5B"/>
    <property type="match status" value="1"/>
</dbReference>
<name>A0A0S7XRJ0_9BACT</name>
<dbReference type="InterPro" id="IPR006847">
    <property type="entry name" value="IF2_N"/>
</dbReference>
<protein>
    <recommendedName>
        <fullName evidence="2 7">Translation initiation factor IF-2</fullName>
    </recommendedName>
</protein>
<dbReference type="SUPFAM" id="SSF50447">
    <property type="entry name" value="Translation proteins"/>
    <property type="match status" value="2"/>
</dbReference>
<dbReference type="PROSITE" id="PS01176">
    <property type="entry name" value="IF2"/>
    <property type="match status" value="1"/>
</dbReference>
<keyword evidence="7" id="KW-0963">Cytoplasm</keyword>
<accession>A0A0S7XRJ0</accession>
<dbReference type="InterPro" id="IPR009000">
    <property type="entry name" value="Transl_B-barrel_sf"/>
</dbReference>
<evidence type="ECO:0000313" key="10">
    <source>
        <dbReference type="EMBL" id="KPJ64492.1"/>
    </source>
</evidence>
<dbReference type="HAMAP" id="MF_00100_B">
    <property type="entry name" value="IF_2_B"/>
    <property type="match status" value="1"/>
</dbReference>
<evidence type="ECO:0000256" key="4">
    <source>
        <dbReference type="ARBA" id="ARBA00022741"/>
    </source>
</evidence>
<keyword evidence="4 7" id="KW-0547">Nucleotide-binding</keyword>
<dbReference type="InterPro" id="IPR053905">
    <property type="entry name" value="EF-G-like_DII"/>
</dbReference>
<dbReference type="Gene3D" id="1.10.10.2480">
    <property type="match status" value="1"/>
</dbReference>
<gene>
    <name evidence="7" type="primary">infB</name>
    <name evidence="10" type="ORF">AMK68_01570</name>
</gene>
<organism evidence="10 11">
    <name type="scientific">candidate division KD3-62 bacterium DG_56</name>
    <dbReference type="NCBI Taxonomy" id="1704032"/>
    <lineage>
        <taxon>Bacteria</taxon>
        <taxon>candidate division KD3-62</taxon>
    </lineage>
</organism>
<dbReference type="Pfam" id="PF22042">
    <property type="entry name" value="EF-G_D2"/>
    <property type="match status" value="1"/>
</dbReference>
<dbReference type="InterPro" id="IPR036925">
    <property type="entry name" value="TIF_IF2_dom3_sf"/>
</dbReference>
<evidence type="ECO:0000256" key="3">
    <source>
        <dbReference type="ARBA" id="ARBA00022540"/>
    </source>
</evidence>
<dbReference type="Pfam" id="PF04760">
    <property type="entry name" value="IF2_N"/>
    <property type="match status" value="2"/>
</dbReference>
<dbReference type="AlphaFoldDB" id="A0A0S7XRJ0"/>